<feature type="transmembrane region" description="Helical" evidence="1">
    <location>
        <begin position="99"/>
        <end position="120"/>
    </location>
</feature>
<comment type="caution">
    <text evidence="2">The sequence shown here is derived from an EMBL/GenBank/DDBJ whole genome shotgun (WGS) entry which is preliminary data.</text>
</comment>
<sequence>MWYNKFNPTQRALLVIALISLASLMTLMLLRVPGAWTILLFYLVLACFCLSTLTLVNFYIRRLLGQREFQHLYFATALRQSLWLSLIVIFSLLLSSHGLFSWINTSFLILVFVFLESYLITKNG</sequence>
<dbReference type="AlphaFoldDB" id="A0A1F5PLQ7"/>
<protein>
    <submittedName>
        <fullName evidence="2">Uncharacterized protein</fullName>
    </submittedName>
</protein>
<organism evidence="2 3">
    <name type="scientific">Candidatus Doudnabacteria bacterium RIFCSPHIGHO2_12_FULL_48_16</name>
    <dbReference type="NCBI Taxonomy" id="1817838"/>
    <lineage>
        <taxon>Bacteria</taxon>
        <taxon>Candidatus Doudnaibacteriota</taxon>
    </lineage>
</organism>
<gene>
    <name evidence="2" type="ORF">A3E29_02330</name>
</gene>
<evidence type="ECO:0000256" key="1">
    <source>
        <dbReference type="SAM" id="Phobius"/>
    </source>
</evidence>
<dbReference type="Proteomes" id="UP000177682">
    <property type="component" value="Unassembled WGS sequence"/>
</dbReference>
<feature type="transmembrane region" description="Helical" evidence="1">
    <location>
        <begin position="12"/>
        <end position="30"/>
    </location>
</feature>
<keyword evidence="1" id="KW-0812">Transmembrane</keyword>
<evidence type="ECO:0000313" key="2">
    <source>
        <dbReference type="EMBL" id="OGE90610.1"/>
    </source>
</evidence>
<reference evidence="2 3" key="1">
    <citation type="journal article" date="2016" name="Nat. Commun.">
        <title>Thousands of microbial genomes shed light on interconnected biogeochemical processes in an aquifer system.</title>
        <authorList>
            <person name="Anantharaman K."/>
            <person name="Brown C.T."/>
            <person name="Hug L.A."/>
            <person name="Sharon I."/>
            <person name="Castelle C.J."/>
            <person name="Probst A.J."/>
            <person name="Thomas B.C."/>
            <person name="Singh A."/>
            <person name="Wilkins M.J."/>
            <person name="Karaoz U."/>
            <person name="Brodie E.L."/>
            <person name="Williams K.H."/>
            <person name="Hubbard S.S."/>
            <person name="Banfield J.F."/>
        </authorList>
    </citation>
    <scope>NUCLEOTIDE SEQUENCE [LARGE SCALE GENOMIC DNA]</scope>
</reference>
<feature type="transmembrane region" description="Helical" evidence="1">
    <location>
        <begin position="36"/>
        <end position="60"/>
    </location>
</feature>
<name>A0A1F5PLQ7_9BACT</name>
<proteinExistence type="predicted"/>
<feature type="transmembrane region" description="Helical" evidence="1">
    <location>
        <begin position="72"/>
        <end position="93"/>
    </location>
</feature>
<accession>A0A1F5PLQ7</accession>
<keyword evidence="1" id="KW-1133">Transmembrane helix</keyword>
<dbReference type="EMBL" id="MFEY01000005">
    <property type="protein sequence ID" value="OGE90610.1"/>
    <property type="molecule type" value="Genomic_DNA"/>
</dbReference>
<keyword evidence="1" id="KW-0472">Membrane</keyword>
<evidence type="ECO:0000313" key="3">
    <source>
        <dbReference type="Proteomes" id="UP000177682"/>
    </source>
</evidence>